<dbReference type="PANTHER" id="PTHR11080:SF2">
    <property type="entry name" value="LD05707P"/>
    <property type="match status" value="1"/>
</dbReference>
<evidence type="ECO:0000256" key="5">
    <source>
        <dbReference type="ARBA" id="ARBA00037900"/>
    </source>
</evidence>
<proteinExistence type="inferred from homology"/>
<dbReference type="STRING" id="1193182.BN11_1070009"/>
<keyword evidence="10" id="KW-1185">Reference proteome</keyword>
<dbReference type="EMBL" id="CAJA01000010">
    <property type="protein sequence ID" value="CCH71719.1"/>
    <property type="molecule type" value="Genomic_DNA"/>
</dbReference>
<evidence type="ECO:0000256" key="1">
    <source>
        <dbReference type="ARBA" id="ARBA00006336"/>
    </source>
</evidence>
<evidence type="ECO:0000256" key="6">
    <source>
        <dbReference type="ARBA" id="ARBA00039017"/>
    </source>
</evidence>
<evidence type="ECO:0000313" key="10">
    <source>
        <dbReference type="Proteomes" id="UP000035763"/>
    </source>
</evidence>
<dbReference type="Gene3D" id="3.40.50.850">
    <property type="entry name" value="Isochorismatase-like"/>
    <property type="match status" value="1"/>
</dbReference>
<reference evidence="9 10" key="1">
    <citation type="journal article" date="2013" name="ISME J.">
        <title>A metabolic model for members of the genus Tetrasphaera involved in enhanced biological phosphorus removal.</title>
        <authorList>
            <person name="Kristiansen R."/>
            <person name="Nguyen H.T.T."/>
            <person name="Saunders A.M."/>
            <person name="Nielsen J.L."/>
            <person name="Wimmer R."/>
            <person name="Le V.Q."/>
            <person name="McIlroy S.J."/>
            <person name="Petrovski S."/>
            <person name="Seviour R.J."/>
            <person name="Calteau A."/>
            <person name="Nielsen K.L."/>
            <person name="Nielsen P.H."/>
        </authorList>
    </citation>
    <scope>NUCLEOTIDE SEQUENCE [LARGE SCALE GENOMIC DNA]</scope>
    <source>
        <strain evidence="9 10">Ben110</strain>
    </source>
</reference>
<feature type="domain" description="Isochorismatase-like" evidence="8">
    <location>
        <begin position="4"/>
        <end position="191"/>
    </location>
</feature>
<organism evidence="9 10">
    <name type="scientific">Nostocoides australiense Ben110</name>
    <dbReference type="NCBI Taxonomy" id="1193182"/>
    <lineage>
        <taxon>Bacteria</taxon>
        <taxon>Bacillati</taxon>
        <taxon>Actinomycetota</taxon>
        <taxon>Actinomycetes</taxon>
        <taxon>Micrococcales</taxon>
        <taxon>Intrasporangiaceae</taxon>
        <taxon>Nostocoides</taxon>
    </lineage>
</organism>
<evidence type="ECO:0000256" key="7">
    <source>
        <dbReference type="ARBA" id="ARBA00043224"/>
    </source>
</evidence>
<dbReference type="SUPFAM" id="SSF52499">
    <property type="entry name" value="Isochorismatase-like hydrolases"/>
    <property type="match status" value="1"/>
</dbReference>
<dbReference type="PANTHER" id="PTHR11080">
    <property type="entry name" value="PYRAZINAMIDASE/NICOTINAMIDASE"/>
    <property type="match status" value="1"/>
</dbReference>
<dbReference type="Pfam" id="PF00857">
    <property type="entry name" value="Isochorismatase"/>
    <property type="match status" value="1"/>
</dbReference>
<evidence type="ECO:0000256" key="3">
    <source>
        <dbReference type="ARBA" id="ARBA00022723"/>
    </source>
</evidence>
<dbReference type="GO" id="GO:0019363">
    <property type="term" value="P:pyridine nucleotide biosynthetic process"/>
    <property type="evidence" value="ECO:0007669"/>
    <property type="project" value="UniProtKB-KW"/>
</dbReference>
<dbReference type="GO" id="GO:0008936">
    <property type="term" value="F:nicotinamidase activity"/>
    <property type="evidence" value="ECO:0007669"/>
    <property type="project" value="UniProtKB-EC"/>
</dbReference>
<comment type="pathway">
    <text evidence="5">Cofactor biosynthesis; nicotinate biosynthesis; nicotinate from nicotinamide: step 1/1.</text>
</comment>
<protein>
    <recommendedName>
        <fullName evidence="6">nicotinamidase</fullName>
        <ecNumber evidence="6">3.5.1.19</ecNumber>
    </recommendedName>
    <alternativeName>
        <fullName evidence="7">Nicotinamide deamidase</fullName>
    </alternativeName>
</protein>
<comment type="similarity">
    <text evidence="1">Belongs to the isochorismatase family.</text>
</comment>
<sequence length="192" mass="19996">MSSTALLVVDVQNDFVEGGSLAVTGGRAVAAAIVDHIDRYAGHYRLIVGSRDWHSPESDNGGHFATSGDPDFAATWPAHCVAGTPGAEYAEPRLAERLTHHVRKGMGAPAYSMFEGITDDHRTLADLLAAEGIDEVDVVGIATDHCVRATALDAARAGLRTTVLLPLTAGVAPESTEAALTELVASGVEVAR</sequence>
<dbReference type="Proteomes" id="UP000035763">
    <property type="component" value="Unassembled WGS sequence"/>
</dbReference>
<evidence type="ECO:0000256" key="4">
    <source>
        <dbReference type="ARBA" id="ARBA00022801"/>
    </source>
</evidence>
<dbReference type="GO" id="GO:0046872">
    <property type="term" value="F:metal ion binding"/>
    <property type="evidence" value="ECO:0007669"/>
    <property type="project" value="UniProtKB-KW"/>
</dbReference>
<keyword evidence="3" id="KW-0479">Metal-binding</keyword>
<name>W6K071_9MICO</name>
<evidence type="ECO:0000313" key="9">
    <source>
        <dbReference type="EMBL" id="CCH71719.1"/>
    </source>
</evidence>
<comment type="caution">
    <text evidence="9">The sequence shown here is derived from an EMBL/GenBank/DDBJ whole genome shotgun (WGS) entry which is preliminary data.</text>
</comment>
<evidence type="ECO:0000256" key="2">
    <source>
        <dbReference type="ARBA" id="ARBA00022642"/>
    </source>
</evidence>
<keyword evidence="4 9" id="KW-0378">Hydrolase</keyword>
<evidence type="ECO:0000259" key="8">
    <source>
        <dbReference type="Pfam" id="PF00857"/>
    </source>
</evidence>
<accession>W6K071</accession>
<dbReference type="AlphaFoldDB" id="W6K071"/>
<dbReference type="EC" id="3.5.1.19" evidence="6"/>
<keyword evidence="2" id="KW-0662">Pyridine nucleotide biosynthesis</keyword>
<dbReference type="OrthoDB" id="9791276at2"/>
<dbReference type="InterPro" id="IPR036380">
    <property type="entry name" value="Isochorismatase-like_sf"/>
</dbReference>
<dbReference type="InterPro" id="IPR052347">
    <property type="entry name" value="Isochorismatase_Nicotinamidase"/>
</dbReference>
<dbReference type="RefSeq" id="WP_048696543.1">
    <property type="nucleotide sequence ID" value="NZ_HG764815.1"/>
</dbReference>
<gene>
    <name evidence="9" type="primary">pncA</name>
    <name evidence="9" type="ORF">BN11_1070009</name>
</gene>
<dbReference type="InterPro" id="IPR000868">
    <property type="entry name" value="Isochorismatase-like_dom"/>
</dbReference>